<accession>A0A7H0GQE4</accession>
<dbReference type="KEGG" id="daer:H9K75_11805"/>
<evidence type="ECO:0000313" key="2">
    <source>
        <dbReference type="Proteomes" id="UP000516028"/>
    </source>
</evidence>
<sequence>MSVRQPSGPSLSHAEVQRVQRYQDRLNRALAARDRQSLRRAKQRVLAAAYAPRRRIMSPAFRMALKRLSWQMAAMLLTRDRAR</sequence>
<protein>
    <submittedName>
        <fullName evidence="1">Uncharacterized protein</fullName>
    </submittedName>
</protein>
<evidence type="ECO:0000313" key="1">
    <source>
        <dbReference type="EMBL" id="QNP50510.1"/>
    </source>
</evidence>
<dbReference type="EMBL" id="CP060783">
    <property type="protein sequence ID" value="QNP50510.1"/>
    <property type="molecule type" value="Genomic_DNA"/>
</dbReference>
<dbReference type="Proteomes" id="UP000516028">
    <property type="component" value="Chromosome"/>
</dbReference>
<organism evidence="1 2">
    <name type="scientific">Diaphorobacter aerolatus</name>
    <dbReference type="NCBI Taxonomy" id="1288495"/>
    <lineage>
        <taxon>Bacteria</taxon>
        <taxon>Pseudomonadati</taxon>
        <taxon>Pseudomonadota</taxon>
        <taxon>Betaproteobacteria</taxon>
        <taxon>Burkholderiales</taxon>
        <taxon>Comamonadaceae</taxon>
        <taxon>Diaphorobacter</taxon>
    </lineage>
</organism>
<keyword evidence="2" id="KW-1185">Reference proteome</keyword>
<reference evidence="1 2" key="1">
    <citation type="submission" date="2020-08" db="EMBL/GenBank/DDBJ databases">
        <title>Genome sequence of Diaphorobacter aerolatus KACC 16536T.</title>
        <authorList>
            <person name="Hyun D.-W."/>
            <person name="Bae J.-W."/>
        </authorList>
    </citation>
    <scope>NUCLEOTIDE SEQUENCE [LARGE SCALE GENOMIC DNA]</scope>
    <source>
        <strain evidence="1 2">KACC 16536</strain>
    </source>
</reference>
<proteinExistence type="predicted"/>
<gene>
    <name evidence="1" type="ORF">H9K75_11805</name>
</gene>
<dbReference type="AlphaFoldDB" id="A0A7H0GQE4"/>
<name>A0A7H0GQE4_9BURK</name>